<evidence type="ECO:0000313" key="4">
    <source>
        <dbReference type="Proteomes" id="UP000044625"/>
    </source>
</evidence>
<reference evidence="3 4" key="2">
    <citation type="submission" date="2015-03" db="EMBL/GenBank/DDBJ databases">
        <authorList>
            <consortium name="Pathogen Informatics"/>
            <person name="Murphy D."/>
        </authorList>
    </citation>
    <scope>NUCLEOTIDE SEQUENCE [LARGE SCALE GENOMIC DNA]</scope>
    <source>
        <strain evidence="4">type strain: CIP110230</strain>
        <strain evidence="3">Type strain: CIP110230</strain>
    </source>
</reference>
<reference evidence="2" key="1">
    <citation type="submission" date="2015-03" db="EMBL/GenBank/DDBJ databases">
        <authorList>
            <person name="Murphy D."/>
        </authorList>
    </citation>
    <scope>NUCLEOTIDE SEQUENCE [LARGE SCALE GENOMIC DNA]</scope>
    <source>
        <strain evidence="2">A125KOH2</strain>
    </source>
</reference>
<dbReference type="Proteomes" id="UP000044625">
    <property type="component" value="Unassembled WGS sequence"/>
</dbReference>
<dbReference type="EMBL" id="CQAZ01000058">
    <property type="protein sequence ID" value="CNI50633.1"/>
    <property type="molecule type" value="Genomic_DNA"/>
</dbReference>
<dbReference type="OrthoDB" id="6830692at2"/>
<evidence type="ECO:0000256" key="1">
    <source>
        <dbReference type="SAM" id="Phobius"/>
    </source>
</evidence>
<evidence type="ECO:0000313" key="3">
    <source>
        <dbReference type="EMBL" id="CRY69412.1"/>
    </source>
</evidence>
<dbReference type="STRING" id="1288385.ERS137968_04564"/>
<sequence length="379" mass="42072">MRPQPTFPAYRHARPPTGKRWLAAGATVLLLTGGIAALLRHPEAGYGQVVMVIGFITVLSALVWGLRVLFYRMATHNAQLYHHEVKQVQQQWWARHCQHIALTEAVLIGPAGTTLTQWQRLINRDHRQPDVRIESGGKALRLLHSFAVDITEREKHLAKTLVLQWREQHQGPLAITPLRCYWSGSAASWLVFSTQMALSFPDVVLPAHPVVWRGEESMTEIIDELAHSAPESFFLCAGCCSLPASHESRLPAGEAAVLWLLGQTGKVQFSRGEVFNPSPDESLVAVAQRALDQSELTQPPDTSFLFSQPPIPDLNETGWNVTQHVQDLNWGELAEIESMVAQTLAAFFAEHHAMPCGWLARDPNHTLALGIVKPYGSGK</sequence>
<gene>
    <name evidence="2" type="ORF">ERS008529_04219</name>
    <name evidence="3" type="ORF">ERS137968_04564</name>
</gene>
<evidence type="ECO:0000313" key="2">
    <source>
        <dbReference type="EMBL" id="CNI50633.1"/>
    </source>
</evidence>
<keyword evidence="1" id="KW-0472">Membrane</keyword>
<evidence type="ECO:0000313" key="5">
    <source>
        <dbReference type="Proteomes" id="UP000045840"/>
    </source>
</evidence>
<dbReference type="Proteomes" id="UP000045840">
    <property type="component" value="Unassembled WGS sequence"/>
</dbReference>
<keyword evidence="1" id="KW-1133">Transmembrane helix</keyword>
<keyword evidence="4" id="KW-1185">Reference proteome</keyword>
<accession>A0A0T9R9W2</accession>
<dbReference type="AlphaFoldDB" id="A0A0T9R9W2"/>
<name>A0A0T9R9W2_9GAMM</name>
<dbReference type="RefSeq" id="WP_049615050.1">
    <property type="nucleotide sequence ID" value="NZ_CAWMMU010000048.1"/>
</dbReference>
<feature type="transmembrane region" description="Helical" evidence="1">
    <location>
        <begin position="21"/>
        <end position="39"/>
    </location>
</feature>
<proteinExistence type="predicted"/>
<dbReference type="EMBL" id="CWJL01000048">
    <property type="protein sequence ID" value="CRY69412.1"/>
    <property type="molecule type" value="Genomic_DNA"/>
</dbReference>
<keyword evidence="1" id="KW-0812">Transmembrane</keyword>
<reference evidence="5" key="3">
    <citation type="submission" date="2015-03" db="EMBL/GenBank/DDBJ databases">
        <authorList>
            <consortium name="Pathogen Informatics"/>
        </authorList>
    </citation>
    <scope>NUCLEOTIDE SEQUENCE [LARGE SCALE GENOMIC DNA]</scope>
    <source>
        <strain evidence="5">A125KOH2</strain>
    </source>
</reference>
<feature type="transmembrane region" description="Helical" evidence="1">
    <location>
        <begin position="45"/>
        <end position="66"/>
    </location>
</feature>
<organism evidence="2 5">
    <name type="scientific">Yersinia pekkanenii</name>
    <dbReference type="NCBI Taxonomy" id="1288385"/>
    <lineage>
        <taxon>Bacteria</taxon>
        <taxon>Pseudomonadati</taxon>
        <taxon>Pseudomonadota</taxon>
        <taxon>Gammaproteobacteria</taxon>
        <taxon>Enterobacterales</taxon>
        <taxon>Yersiniaceae</taxon>
        <taxon>Yersinia</taxon>
    </lineage>
</organism>
<protein>
    <submittedName>
        <fullName evidence="2">Uncharacterized protein</fullName>
    </submittedName>
</protein>